<evidence type="ECO:0000313" key="1">
    <source>
        <dbReference type="EMBL" id="TDN81785.1"/>
    </source>
</evidence>
<gene>
    <name evidence="1" type="ORF">EV664_107187</name>
</gene>
<dbReference type="EMBL" id="SNWD01000007">
    <property type="protein sequence ID" value="TDN81785.1"/>
    <property type="molecule type" value="Genomic_DNA"/>
</dbReference>
<name>A0A4R6FMC3_9SPHN</name>
<dbReference type="RefSeq" id="WP_133495895.1">
    <property type="nucleotide sequence ID" value="NZ_BMLU01000007.1"/>
</dbReference>
<dbReference type="OrthoDB" id="7505973at2"/>
<reference evidence="1 2" key="1">
    <citation type="submission" date="2019-03" db="EMBL/GenBank/DDBJ databases">
        <title>Genomic Encyclopedia of Type Strains, Phase IV (KMG-IV): sequencing the most valuable type-strain genomes for metagenomic binning, comparative biology and taxonomic classification.</title>
        <authorList>
            <person name="Goeker M."/>
        </authorList>
    </citation>
    <scope>NUCLEOTIDE SEQUENCE [LARGE SCALE GENOMIC DNA]</scope>
    <source>
        <strain evidence="1 2">DSM 25059</strain>
    </source>
</reference>
<dbReference type="InterPro" id="IPR021508">
    <property type="entry name" value="Gp17-like"/>
</dbReference>
<accession>A0A4R6FMC3</accession>
<dbReference type="Gene3D" id="3.30.2000.30">
    <property type="match status" value="1"/>
</dbReference>
<keyword evidence="2" id="KW-1185">Reference proteome</keyword>
<evidence type="ECO:0000313" key="2">
    <source>
        <dbReference type="Proteomes" id="UP000295493"/>
    </source>
</evidence>
<dbReference type="InterPro" id="IPR053745">
    <property type="entry name" value="Viral_Tail_Comp_sf"/>
</dbReference>
<dbReference type="Pfam" id="PF11367">
    <property type="entry name" value="Tail_completion_gp17"/>
    <property type="match status" value="1"/>
</dbReference>
<protein>
    <submittedName>
        <fullName evidence="1">Uncharacterized protein DUF3168</fullName>
    </submittedName>
</protein>
<dbReference type="Proteomes" id="UP000295493">
    <property type="component" value="Unassembled WGS sequence"/>
</dbReference>
<dbReference type="AlphaFoldDB" id="A0A4R6FMC3"/>
<organism evidence="1 2">
    <name type="scientific">Stakelama pacifica</name>
    <dbReference type="NCBI Taxonomy" id="517720"/>
    <lineage>
        <taxon>Bacteria</taxon>
        <taxon>Pseudomonadati</taxon>
        <taxon>Pseudomonadota</taxon>
        <taxon>Alphaproteobacteria</taxon>
        <taxon>Sphingomonadales</taxon>
        <taxon>Sphingomonadaceae</taxon>
        <taxon>Stakelama</taxon>
    </lineage>
</organism>
<proteinExistence type="predicted"/>
<comment type="caution">
    <text evidence="1">The sequence shown here is derived from an EMBL/GenBank/DDBJ whole genome shotgun (WGS) entry which is preliminary data.</text>
</comment>
<sequence length="146" mass="15869">MDLTTELRRAILISLKADSAVTALVPATSIYGQSAPATPPWPFIKAGTPIDGPQDASCQRGESIRWTLHVFAGSRKQGGAEVETVEDHIGRIMAAIKKNLHRQTLTFTDGKATLRYINSQRLIDGDASQLHGIIEFRAKVMTGWAA</sequence>